<organism evidence="1 2">
    <name type="scientific">Halorubrum ezzemoulense DSM 17463</name>
    <dbReference type="NCBI Taxonomy" id="1121945"/>
    <lineage>
        <taxon>Archaea</taxon>
        <taxon>Methanobacteriati</taxon>
        <taxon>Methanobacteriota</taxon>
        <taxon>Stenosarchaea group</taxon>
        <taxon>Halobacteria</taxon>
        <taxon>Halobacteriales</taxon>
        <taxon>Haloferacaceae</taxon>
        <taxon>Halorubrum</taxon>
    </lineage>
</organism>
<evidence type="ECO:0000313" key="2">
    <source>
        <dbReference type="Proteomes" id="UP000193587"/>
    </source>
</evidence>
<proteinExistence type="predicted"/>
<gene>
    <name evidence="1" type="ORF">B9H04_17735</name>
</gene>
<dbReference type="EMBL" id="NEDJ01000144">
    <property type="protein sequence ID" value="OSO87575.1"/>
    <property type="molecule type" value="Genomic_DNA"/>
</dbReference>
<dbReference type="AlphaFoldDB" id="A0A1X4G3B6"/>
<protein>
    <submittedName>
        <fullName evidence="1">Uncharacterized protein</fullName>
    </submittedName>
</protein>
<comment type="caution">
    <text evidence="1">The sequence shown here is derived from an EMBL/GenBank/DDBJ whole genome shotgun (WGS) entry which is preliminary data.</text>
</comment>
<reference evidence="1 2" key="1">
    <citation type="submission" date="2017-04" db="EMBL/GenBank/DDBJ databases">
        <title>MLSA of the genus Halorubrum.</title>
        <authorList>
            <person name="De La Haba R."/>
            <person name="Sanchez-Porro C."/>
            <person name="Infante-Dominguez C."/>
            <person name="Ventosa A."/>
        </authorList>
    </citation>
    <scope>NUCLEOTIDE SEQUENCE [LARGE SCALE GENOMIC DNA]</scope>
    <source>
        <strain evidence="1 2">DSM 17463</strain>
    </source>
</reference>
<dbReference type="Proteomes" id="UP000193587">
    <property type="component" value="Unassembled WGS sequence"/>
</dbReference>
<accession>A0A1X4G3B6</accession>
<name>A0A1X4G3B6_HALEZ</name>
<evidence type="ECO:0000313" key="1">
    <source>
        <dbReference type="EMBL" id="OSO87575.1"/>
    </source>
</evidence>
<sequence length="163" mass="18902">MIFLANRDGLDNKRIHRRIKNRLQSDSVFSSVQLRVSTPREPGPYRVTAETDPKDFLGDSRNPIKRVRLEIGFDVELDTDADYYWISWVEPERSLLLGWHQDDDHPEHGEVHFQLNQSDSVTLRESAEYIDKHPMAVVEARLDQLPDVIHAVVWENGTATDIK</sequence>